<dbReference type="PROSITE" id="PS50146">
    <property type="entry name" value="DAGK"/>
    <property type="match status" value="1"/>
</dbReference>
<feature type="domain" description="DAGKc" evidence="9">
    <location>
        <begin position="1"/>
        <end position="135"/>
    </location>
</feature>
<evidence type="ECO:0000313" key="11">
    <source>
        <dbReference type="Proteomes" id="UP000239920"/>
    </source>
</evidence>
<evidence type="ECO:0000259" key="9">
    <source>
        <dbReference type="PROSITE" id="PS50146"/>
    </source>
</evidence>
<dbReference type="Gene3D" id="3.40.50.10330">
    <property type="entry name" value="Probable inorganic polyphosphate/atp-NAD kinase, domain 1"/>
    <property type="match status" value="1"/>
</dbReference>
<evidence type="ECO:0000256" key="1">
    <source>
        <dbReference type="ARBA" id="ARBA00001946"/>
    </source>
</evidence>
<keyword evidence="6" id="KW-0067">ATP-binding</keyword>
<keyword evidence="4" id="KW-0547">Nucleotide-binding</keyword>
<dbReference type="Proteomes" id="UP000239920">
    <property type="component" value="Unassembled WGS sequence"/>
</dbReference>
<dbReference type="InterPro" id="IPR016064">
    <property type="entry name" value="NAD/diacylglycerol_kinase_sf"/>
</dbReference>
<keyword evidence="7" id="KW-0594">Phospholipid biosynthesis</keyword>
<gene>
    <name evidence="10" type="ORF">CK797_00085</name>
</gene>
<dbReference type="InterPro" id="IPR050187">
    <property type="entry name" value="Lipid_Phosphate_FormReg"/>
</dbReference>
<comment type="caution">
    <text evidence="10">The sequence shown here is derived from an EMBL/GenBank/DDBJ whole genome shotgun (WGS) entry which is preliminary data.</text>
</comment>
<evidence type="ECO:0000256" key="8">
    <source>
        <dbReference type="ARBA" id="ARBA00023264"/>
    </source>
</evidence>
<dbReference type="OrthoDB" id="9786026at2"/>
<evidence type="ECO:0000256" key="5">
    <source>
        <dbReference type="ARBA" id="ARBA00022777"/>
    </source>
</evidence>
<accession>A0A2J6NPI7</accession>
<dbReference type="GO" id="GO:0005524">
    <property type="term" value="F:ATP binding"/>
    <property type="evidence" value="ECO:0007669"/>
    <property type="project" value="UniProtKB-KW"/>
</dbReference>
<evidence type="ECO:0000256" key="6">
    <source>
        <dbReference type="ARBA" id="ARBA00022840"/>
    </source>
</evidence>
<dbReference type="Pfam" id="PF19279">
    <property type="entry name" value="YegS_C"/>
    <property type="match status" value="1"/>
</dbReference>
<comment type="similarity">
    <text evidence="2">Belongs to the diacylglycerol/lipid kinase family.</text>
</comment>
<keyword evidence="7" id="KW-0443">Lipid metabolism</keyword>
<name>A0A2J6NPI7_9LACO</name>
<keyword evidence="7" id="KW-0444">Lipid biosynthesis</keyword>
<evidence type="ECO:0000256" key="4">
    <source>
        <dbReference type="ARBA" id="ARBA00022741"/>
    </source>
</evidence>
<dbReference type="InterPro" id="IPR001206">
    <property type="entry name" value="Diacylglycerol_kinase_cat_dom"/>
</dbReference>
<evidence type="ECO:0000256" key="7">
    <source>
        <dbReference type="ARBA" id="ARBA00023209"/>
    </source>
</evidence>
<keyword evidence="8" id="KW-1208">Phospholipid metabolism</keyword>
<proteinExistence type="inferred from homology"/>
<dbReference type="PANTHER" id="PTHR12358">
    <property type="entry name" value="SPHINGOSINE KINASE"/>
    <property type="match status" value="1"/>
</dbReference>
<dbReference type="PANTHER" id="PTHR12358:SF54">
    <property type="entry name" value="SPHINGOSINE KINASE RELATED PROTEIN"/>
    <property type="match status" value="1"/>
</dbReference>
<comment type="cofactor">
    <cofactor evidence="1">
        <name>Mg(2+)</name>
        <dbReference type="ChEBI" id="CHEBI:18420"/>
    </cofactor>
</comment>
<protein>
    <submittedName>
        <fullName evidence="10">Transcriptional regulator</fullName>
    </submittedName>
</protein>
<dbReference type="NCBIfam" id="TIGR00147">
    <property type="entry name" value="YegS/Rv2252/BmrU family lipid kinase"/>
    <property type="match status" value="1"/>
</dbReference>
<dbReference type="EMBL" id="PNFV01000001">
    <property type="protein sequence ID" value="PMB83238.1"/>
    <property type="molecule type" value="Genomic_DNA"/>
</dbReference>
<dbReference type="RefSeq" id="WP_104687798.1">
    <property type="nucleotide sequence ID" value="NZ_JBKTHY010000004.1"/>
</dbReference>
<dbReference type="GO" id="GO:0016301">
    <property type="term" value="F:kinase activity"/>
    <property type="evidence" value="ECO:0007669"/>
    <property type="project" value="UniProtKB-KW"/>
</dbReference>
<dbReference type="SUPFAM" id="SSF111331">
    <property type="entry name" value="NAD kinase/diacylglycerol kinase-like"/>
    <property type="match status" value="1"/>
</dbReference>
<dbReference type="InterPro" id="IPR005218">
    <property type="entry name" value="Diacylglycerol/lipid_kinase"/>
</dbReference>
<dbReference type="InterPro" id="IPR045540">
    <property type="entry name" value="YegS/DAGK_C"/>
</dbReference>
<organism evidence="10 11">
    <name type="scientific">Limosilactobacillus pontis</name>
    <dbReference type="NCBI Taxonomy" id="35787"/>
    <lineage>
        <taxon>Bacteria</taxon>
        <taxon>Bacillati</taxon>
        <taxon>Bacillota</taxon>
        <taxon>Bacilli</taxon>
        <taxon>Lactobacillales</taxon>
        <taxon>Lactobacillaceae</taxon>
        <taxon>Limosilactobacillus</taxon>
    </lineage>
</organism>
<dbReference type="Pfam" id="PF00781">
    <property type="entry name" value="DAGK_cat"/>
    <property type="match status" value="1"/>
</dbReference>
<dbReference type="InterPro" id="IPR017438">
    <property type="entry name" value="ATP-NAD_kinase_N"/>
</dbReference>
<keyword evidence="3" id="KW-0808">Transferase</keyword>
<evidence type="ECO:0000256" key="2">
    <source>
        <dbReference type="ARBA" id="ARBA00005983"/>
    </source>
</evidence>
<dbReference type="GO" id="GO:0008654">
    <property type="term" value="P:phospholipid biosynthetic process"/>
    <property type="evidence" value="ECO:0007669"/>
    <property type="project" value="UniProtKB-KW"/>
</dbReference>
<evidence type="ECO:0000256" key="3">
    <source>
        <dbReference type="ARBA" id="ARBA00022679"/>
    </source>
</evidence>
<evidence type="ECO:0000313" key="10">
    <source>
        <dbReference type="EMBL" id="PMB83238.1"/>
    </source>
</evidence>
<dbReference type="Gene3D" id="2.60.200.40">
    <property type="match status" value="1"/>
</dbReference>
<dbReference type="AlphaFoldDB" id="A0A2J6NPI7"/>
<keyword evidence="5" id="KW-0418">Kinase</keyword>
<dbReference type="SMART" id="SM00046">
    <property type="entry name" value="DAGKc"/>
    <property type="match status" value="1"/>
</dbReference>
<reference evidence="10 11" key="1">
    <citation type="submission" date="2017-09" db="EMBL/GenBank/DDBJ databases">
        <title>Bacterial strain isolated from the female urinary microbiota.</title>
        <authorList>
            <person name="Thomas-White K."/>
            <person name="Kumar N."/>
            <person name="Forster S."/>
            <person name="Putonti C."/>
            <person name="Lawley T."/>
            <person name="Wolfe A.J."/>
        </authorList>
    </citation>
    <scope>NUCLEOTIDE SEQUENCE [LARGE SCALE GENOMIC DNA]</scope>
    <source>
        <strain evidence="10 11">UMB0683</strain>
    </source>
</reference>
<sequence>MKYLFIINPCAGGGKGKTAWSKVQAQLATTPGIQFDCITSRYVGQPRELAAQAAQRNDLDCLVVVGGDGTLHEVITGLMTVQQDDPLPVAYIPAGTGNDFARGYGIATAPRQALIQILTNQRTHRINIGHYHDYSRNCDGIFLNNFGIGFDAAIVHATNHSRAKTFLNHHHLGTFAYIYKAVRVFFTQPDFQVKIQDGRQLQTFNHAFLLVASNHPYIGGGVRIAADQRIDQQELELVVVEKRHRLTLLWAMLMFASGHLITSRFAHLFRGKALRYQVTSAQYGQIDGDEPGKRAFDLALSCCSYPFWQQPLN</sequence>